<evidence type="ECO:0000256" key="9">
    <source>
        <dbReference type="ARBA" id="ARBA00022989"/>
    </source>
</evidence>
<protein>
    <submittedName>
        <fullName evidence="15">Toll-like receptor 2</fullName>
    </submittedName>
</protein>
<evidence type="ECO:0000256" key="13">
    <source>
        <dbReference type="SAM" id="Phobius"/>
    </source>
</evidence>
<sequence>MGLRVRKLELVFISWGGVVWIILSFICILIFSTLDTRELTAQAHRSHQEVPGCIFYVNNDSAGIVASCRSFQSNRTTLFFPSSVIRLQIHKVYNLSTESPLAPNLEQLLILDLQHNELQTIASYMFEGLKDLSEISLAFNSLRNLPVDVFKHNSYLEKIDISKNFILSIRGVTASMTNLTMLKNLYIANNDAIRFITDQDFLPLNSIPLESLDLYACAIERIEQNAFLLLPSLVSLNMSLNYIEEKALKNLSYSLNSANLKDFRVSHNRNLPFFSPYFLNWLRQSNVEYLDLSKNRLSFFRVDGYSEIKFLNIAQCDISFLPQQAFSTMKKLEVLIMSQHYVTNINNQFISNVKLRVLDLSEYAAFDTEITVKIENYAFRNLKNLELMHLNRLPLKGGIRRYMFYGLSNLTKLNLHRCAIPFIDDYSFESLVNLLYLDLSKNVIYQLSSHTFFGLQNVTTINLASNRLSFLNESHPFEFTPMLERLIIDDNKIIRFPSGIFSNLHFLIAIHASNNFIEPWTDQIVLHSGNLNVFLLRENKISYFTKAMIEDLNNFEFVDFSGNDLNCSHCSTIDLKEWIDTTNASFAKVSSETDNFICHEPTELEGINVDSANLEFLVFYCIPKELDVVKVLYSTTISFLLIVLIVVFIWYRWHWNIRYLIFLARSRTKIYKEHANADRYAFDCFVSYCDTDVTWVRNHLLPALETQTHKIVCCLPDRDFIAGCSVVNNIASAIEQSRTTLLILSNEYLNSDWCRFEAEIAQHKLFEDTRNGLILILLEPIQKEKITKNLQYVIRTRTCVQWTNNAAGQKLFFERLRSAVMNSEDKGLFTHIT</sequence>
<dbReference type="InterPro" id="IPR035897">
    <property type="entry name" value="Toll_tir_struct_dom_sf"/>
</dbReference>
<keyword evidence="6" id="KW-0732">Signal</keyword>
<dbReference type="GO" id="GO:0004888">
    <property type="term" value="F:transmembrane signaling receptor activity"/>
    <property type="evidence" value="ECO:0007669"/>
    <property type="project" value="InterPro"/>
</dbReference>
<keyword evidence="8" id="KW-0391">Immunity</keyword>
<proteinExistence type="inferred from homology"/>
<organism evidence="15 16">
    <name type="scientific">Nephila pilipes</name>
    <name type="common">Giant wood spider</name>
    <name type="synonym">Nephila maculata</name>
    <dbReference type="NCBI Taxonomy" id="299642"/>
    <lineage>
        <taxon>Eukaryota</taxon>
        <taxon>Metazoa</taxon>
        <taxon>Ecdysozoa</taxon>
        <taxon>Arthropoda</taxon>
        <taxon>Chelicerata</taxon>
        <taxon>Arachnida</taxon>
        <taxon>Araneae</taxon>
        <taxon>Araneomorphae</taxon>
        <taxon>Entelegynae</taxon>
        <taxon>Araneoidea</taxon>
        <taxon>Nephilidae</taxon>
        <taxon>Nephila</taxon>
    </lineage>
</organism>
<keyword evidence="7" id="KW-0677">Repeat</keyword>
<reference evidence="15" key="1">
    <citation type="submission" date="2020-08" db="EMBL/GenBank/DDBJ databases">
        <title>Multicomponent nature underlies the extraordinary mechanical properties of spider dragline silk.</title>
        <authorList>
            <person name="Kono N."/>
            <person name="Nakamura H."/>
            <person name="Mori M."/>
            <person name="Yoshida Y."/>
            <person name="Ohtoshi R."/>
            <person name="Malay A.D."/>
            <person name="Moran D.A.P."/>
            <person name="Tomita M."/>
            <person name="Numata K."/>
            <person name="Arakawa K."/>
        </authorList>
    </citation>
    <scope>NUCLEOTIDE SEQUENCE</scope>
</reference>
<dbReference type="PIRSF" id="PIRSF037595">
    <property type="entry name" value="Toll-like_receptor"/>
    <property type="match status" value="1"/>
</dbReference>
<evidence type="ECO:0000256" key="6">
    <source>
        <dbReference type="ARBA" id="ARBA00022729"/>
    </source>
</evidence>
<dbReference type="InterPro" id="IPR000157">
    <property type="entry name" value="TIR_dom"/>
</dbReference>
<comment type="subcellular location">
    <subcellularLocation>
        <location evidence="1">Membrane</location>
        <topology evidence="1">Single-pass type I membrane protein</topology>
    </subcellularLocation>
</comment>
<dbReference type="Pfam" id="PF13855">
    <property type="entry name" value="LRR_8"/>
    <property type="match status" value="1"/>
</dbReference>
<dbReference type="PROSITE" id="PS50104">
    <property type="entry name" value="TIR"/>
    <property type="match status" value="1"/>
</dbReference>
<keyword evidence="4" id="KW-0433">Leucine-rich repeat</keyword>
<dbReference type="InterPro" id="IPR017241">
    <property type="entry name" value="Toll-like_receptor"/>
</dbReference>
<dbReference type="Pfam" id="PF13306">
    <property type="entry name" value="LRR_5"/>
    <property type="match status" value="2"/>
</dbReference>
<dbReference type="SMART" id="SM00255">
    <property type="entry name" value="TIR"/>
    <property type="match status" value="1"/>
</dbReference>
<feature type="transmembrane region" description="Helical" evidence="13">
    <location>
        <begin position="12"/>
        <end position="34"/>
    </location>
</feature>
<evidence type="ECO:0000256" key="10">
    <source>
        <dbReference type="ARBA" id="ARBA00023136"/>
    </source>
</evidence>
<keyword evidence="10 13" id="KW-0472">Membrane</keyword>
<dbReference type="InterPro" id="IPR001611">
    <property type="entry name" value="Leu-rich_rpt"/>
</dbReference>
<dbReference type="InterPro" id="IPR032675">
    <property type="entry name" value="LRR_dom_sf"/>
</dbReference>
<dbReference type="GO" id="GO:0002224">
    <property type="term" value="P:toll-like receptor signaling pathway"/>
    <property type="evidence" value="ECO:0007669"/>
    <property type="project" value="InterPro"/>
</dbReference>
<dbReference type="Proteomes" id="UP000887013">
    <property type="component" value="Unassembled WGS sequence"/>
</dbReference>
<dbReference type="InterPro" id="IPR003591">
    <property type="entry name" value="Leu-rich_rpt_typical-subtyp"/>
</dbReference>
<dbReference type="PRINTS" id="PR01537">
    <property type="entry name" value="INTRLKN1R1F"/>
</dbReference>
<keyword evidence="11 15" id="KW-0675">Receptor</keyword>
<evidence type="ECO:0000256" key="1">
    <source>
        <dbReference type="ARBA" id="ARBA00004479"/>
    </source>
</evidence>
<evidence type="ECO:0000256" key="3">
    <source>
        <dbReference type="ARBA" id="ARBA00022588"/>
    </source>
</evidence>
<gene>
    <name evidence="15" type="primary">TLR2</name>
    <name evidence="15" type="ORF">NPIL_206321</name>
</gene>
<evidence type="ECO:0000256" key="11">
    <source>
        <dbReference type="ARBA" id="ARBA00023170"/>
    </source>
</evidence>
<keyword evidence="12" id="KW-0325">Glycoprotein</keyword>
<dbReference type="SUPFAM" id="SSF52200">
    <property type="entry name" value="Toll/Interleukin receptor TIR domain"/>
    <property type="match status" value="1"/>
</dbReference>
<name>A0A8X6QFV4_NEPPI</name>
<dbReference type="GO" id="GO:0045087">
    <property type="term" value="P:innate immune response"/>
    <property type="evidence" value="ECO:0007669"/>
    <property type="project" value="UniProtKB-KW"/>
</dbReference>
<evidence type="ECO:0000259" key="14">
    <source>
        <dbReference type="PROSITE" id="PS50104"/>
    </source>
</evidence>
<comment type="caution">
    <text evidence="15">The sequence shown here is derived from an EMBL/GenBank/DDBJ whole genome shotgun (WGS) entry which is preliminary data.</text>
</comment>
<dbReference type="EMBL" id="BMAW01030489">
    <property type="protein sequence ID" value="GFU16645.1"/>
    <property type="molecule type" value="Genomic_DNA"/>
</dbReference>
<feature type="transmembrane region" description="Helical" evidence="13">
    <location>
        <begin position="631"/>
        <end position="651"/>
    </location>
</feature>
<dbReference type="OrthoDB" id="6160824at2759"/>
<dbReference type="AlphaFoldDB" id="A0A8X6QFV4"/>
<dbReference type="SUPFAM" id="SSF52058">
    <property type="entry name" value="L domain-like"/>
    <property type="match status" value="2"/>
</dbReference>
<evidence type="ECO:0000313" key="15">
    <source>
        <dbReference type="EMBL" id="GFU16645.1"/>
    </source>
</evidence>
<dbReference type="FunFam" id="3.40.50.10140:FF:000001">
    <property type="entry name" value="Toll-like receptor 2"/>
    <property type="match status" value="1"/>
</dbReference>
<dbReference type="GO" id="GO:0005886">
    <property type="term" value="C:plasma membrane"/>
    <property type="evidence" value="ECO:0007669"/>
    <property type="project" value="TreeGrafter"/>
</dbReference>
<comment type="similarity">
    <text evidence="2">Belongs to the Toll-like receptor family.</text>
</comment>
<evidence type="ECO:0000256" key="2">
    <source>
        <dbReference type="ARBA" id="ARBA00009634"/>
    </source>
</evidence>
<dbReference type="InterPro" id="IPR026906">
    <property type="entry name" value="LRR_5"/>
</dbReference>
<dbReference type="Pfam" id="PF01582">
    <property type="entry name" value="TIR"/>
    <property type="match status" value="1"/>
</dbReference>
<feature type="domain" description="TIR" evidence="14">
    <location>
        <begin position="680"/>
        <end position="820"/>
    </location>
</feature>
<keyword evidence="5 13" id="KW-0812">Transmembrane</keyword>
<keyword evidence="3" id="KW-0399">Innate immunity</keyword>
<dbReference type="Gene3D" id="3.40.50.10140">
    <property type="entry name" value="Toll/interleukin-1 receptor homology (TIR) domain"/>
    <property type="match status" value="1"/>
</dbReference>
<evidence type="ECO:0000256" key="7">
    <source>
        <dbReference type="ARBA" id="ARBA00022737"/>
    </source>
</evidence>
<accession>A0A8X6QFV4</accession>
<dbReference type="PANTHER" id="PTHR24365">
    <property type="entry name" value="TOLL-LIKE RECEPTOR"/>
    <property type="match status" value="1"/>
</dbReference>
<evidence type="ECO:0000256" key="5">
    <source>
        <dbReference type="ARBA" id="ARBA00022692"/>
    </source>
</evidence>
<keyword evidence="9 13" id="KW-1133">Transmembrane helix</keyword>
<evidence type="ECO:0000256" key="8">
    <source>
        <dbReference type="ARBA" id="ARBA00022859"/>
    </source>
</evidence>
<keyword evidence="16" id="KW-1185">Reference proteome</keyword>
<dbReference type="Gene3D" id="3.80.10.10">
    <property type="entry name" value="Ribonuclease Inhibitor"/>
    <property type="match status" value="4"/>
</dbReference>
<dbReference type="SMART" id="SM00369">
    <property type="entry name" value="LRR_TYP"/>
    <property type="match status" value="7"/>
</dbReference>
<evidence type="ECO:0000256" key="4">
    <source>
        <dbReference type="ARBA" id="ARBA00022614"/>
    </source>
</evidence>
<dbReference type="PANTHER" id="PTHR24365:SF530">
    <property type="entry name" value="MSTPROX-RELATED"/>
    <property type="match status" value="1"/>
</dbReference>
<evidence type="ECO:0000256" key="12">
    <source>
        <dbReference type="ARBA" id="ARBA00023180"/>
    </source>
</evidence>
<evidence type="ECO:0000313" key="16">
    <source>
        <dbReference type="Proteomes" id="UP000887013"/>
    </source>
</evidence>